<dbReference type="GO" id="GO:0005886">
    <property type="term" value="C:plasma membrane"/>
    <property type="evidence" value="ECO:0007669"/>
    <property type="project" value="TreeGrafter"/>
</dbReference>
<dbReference type="SUPFAM" id="SSF103473">
    <property type="entry name" value="MFS general substrate transporter"/>
    <property type="match status" value="1"/>
</dbReference>
<keyword evidence="5 9" id="KW-0472">Membrane</keyword>
<feature type="transmembrane region" description="Helical" evidence="9">
    <location>
        <begin position="193"/>
        <end position="216"/>
    </location>
</feature>
<keyword evidence="3 9" id="KW-0812">Transmembrane</keyword>
<dbReference type="Pfam" id="PF07690">
    <property type="entry name" value="MFS_1"/>
    <property type="match status" value="1"/>
</dbReference>
<evidence type="ECO:0000313" key="12">
    <source>
        <dbReference type="Proteomes" id="UP000241587"/>
    </source>
</evidence>
<dbReference type="GO" id="GO:0015233">
    <property type="term" value="F:pantothenate transmembrane transporter activity"/>
    <property type="evidence" value="ECO:0007669"/>
    <property type="project" value="TreeGrafter"/>
</dbReference>
<comment type="subcellular location">
    <subcellularLocation>
        <location evidence="1">Membrane</location>
        <topology evidence="1">Multi-pass membrane protein</topology>
    </subcellularLocation>
</comment>
<dbReference type="AlphaFoldDB" id="A0A2T4GRW1"/>
<feature type="region of interest" description="Disordered" evidence="8">
    <location>
        <begin position="456"/>
        <end position="486"/>
    </location>
</feature>
<feature type="transmembrane region" description="Helical" evidence="9">
    <location>
        <begin position="259"/>
        <end position="283"/>
    </location>
</feature>
<evidence type="ECO:0000256" key="4">
    <source>
        <dbReference type="ARBA" id="ARBA00022989"/>
    </source>
</evidence>
<feature type="transmembrane region" description="Helical" evidence="9">
    <location>
        <begin position="363"/>
        <end position="383"/>
    </location>
</feature>
<evidence type="ECO:0000256" key="3">
    <source>
        <dbReference type="ARBA" id="ARBA00022692"/>
    </source>
</evidence>
<dbReference type="Gene3D" id="1.20.1250.20">
    <property type="entry name" value="MFS general substrate transporter like domains"/>
    <property type="match status" value="1"/>
</dbReference>
<keyword evidence="2" id="KW-0813">Transport</keyword>
<dbReference type="OrthoDB" id="3639251at2759"/>
<proteinExistence type="inferred from homology"/>
<organism evidence="11 12">
    <name type="scientific">Fusarium culmorum</name>
    <dbReference type="NCBI Taxonomy" id="5516"/>
    <lineage>
        <taxon>Eukaryota</taxon>
        <taxon>Fungi</taxon>
        <taxon>Dikarya</taxon>
        <taxon>Ascomycota</taxon>
        <taxon>Pezizomycotina</taxon>
        <taxon>Sordariomycetes</taxon>
        <taxon>Hypocreomycetidae</taxon>
        <taxon>Hypocreales</taxon>
        <taxon>Nectriaceae</taxon>
        <taxon>Fusarium</taxon>
    </lineage>
</organism>
<dbReference type="PROSITE" id="PS50850">
    <property type="entry name" value="MFS"/>
    <property type="match status" value="1"/>
</dbReference>
<dbReference type="PANTHER" id="PTHR43791">
    <property type="entry name" value="PERMEASE-RELATED"/>
    <property type="match status" value="1"/>
</dbReference>
<comment type="similarity">
    <text evidence="7">Belongs to the major facilitator superfamily. Allantoate permease family.</text>
</comment>
<dbReference type="PANTHER" id="PTHR43791:SF4">
    <property type="entry name" value="PANTOTHENATE TRANSPORTER FEN2"/>
    <property type="match status" value="1"/>
</dbReference>
<feature type="compositionally biased region" description="Acidic residues" evidence="8">
    <location>
        <begin position="460"/>
        <end position="469"/>
    </location>
</feature>
<evidence type="ECO:0000256" key="6">
    <source>
        <dbReference type="ARBA" id="ARBA00023180"/>
    </source>
</evidence>
<dbReference type="FunFam" id="1.20.1250.20:FF:000065">
    <property type="entry name" value="Putative MFS pantothenate transporter"/>
    <property type="match status" value="1"/>
</dbReference>
<name>A0A2T4GRW1_FUSCU</name>
<evidence type="ECO:0000256" key="1">
    <source>
        <dbReference type="ARBA" id="ARBA00004141"/>
    </source>
</evidence>
<dbReference type="InterPro" id="IPR020846">
    <property type="entry name" value="MFS_dom"/>
</dbReference>
<feature type="transmembrane region" description="Helical" evidence="9">
    <location>
        <begin position="126"/>
        <end position="148"/>
    </location>
</feature>
<evidence type="ECO:0000313" key="11">
    <source>
        <dbReference type="EMBL" id="PTD06259.1"/>
    </source>
</evidence>
<feature type="transmembrane region" description="Helical" evidence="9">
    <location>
        <begin position="303"/>
        <end position="325"/>
    </location>
</feature>
<sequence length="486" mass="53941">MGAKVGFAASARQFFLGGEATSKEERKLVRKLDFFILVRNLYFFNFLDRSAFANAYVAGLRESLNMSGHDYNNVLSLTTAGMAIGQLPNGIIIQRVKPRIWLPSMVVFWAAMTMLSAAVTNVTQLLVIRFFLGLAEASTYSGAMYIIGAWYKPEEIQKRTALFGVSGQIGTMFAGVMMTAIHKGMRGMAGLQGWQWVFIIDGIITLPIAVFGFLYFPDTPENTNASYLSESERKLALSRVPRIAEGGHNIMPMSLLKRVFLTPMFWILFFWSPVCASTEGFPFQNSFLLWLKYYNDKFSQTQINTYPLGVQAVGILANMVAAWYMDATGQRVPMAIACVILQIVVGSMLLVKNLSMGATMFAFYLAGSAYMVNPLIFGWANIILQRTGDDALRSITLYCMNIGSMSMWTFWGIIFYSAADARTGRRALLLFSVAAVLCFATCGSLFTKTMKKHGDGMGDNTEEPLEVAEDEKKPDTPVVTEKQTST</sequence>
<accession>A0A2T4GRW1</accession>
<comment type="caution">
    <text evidence="11">The sequence shown here is derived from an EMBL/GenBank/DDBJ whole genome shotgun (WGS) entry which is preliminary data.</text>
</comment>
<dbReference type="GO" id="GO:0098717">
    <property type="term" value="P:pantothenate import across plasma membrane"/>
    <property type="evidence" value="ECO:0007669"/>
    <property type="project" value="TreeGrafter"/>
</dbReference>
<dbReference type="Proteomes" id="UP000241587">
    <property type="component" value="Unassembled WGS sequence"/>
</dbReference>
<keyword evidence="12" id="KW-1185">Reference proteome</keyword>
<evidence type="ECO:0000256" key="5">
    <source>
        <dbReference type="ARBA" id="ARBA00023136"/>
    </source>
</evidence>
<dbReference type="InterPro" id="IPR011701">
    <property type="entry name" value="MFS"/>
</dbReference>
<feature type="transmembrane region" description="Helical" evidence="9">
    <location>
        <begin position="160"/>
        <end position="181"/>
    </location>
</feature>
<feature type="transmembrane region" description="Helical" evidence="9">
    <location>
        <begin position="100"/>
        <end position="120"/>
    </location>
</feature>
<dbReference type="OMA" id="FWILFFW"/>
<dbReference type="InterPro" id="IPR036259">
    <property type="entry name" value="MFS_trans_sf"/>
</dbReference>
<feature type="transmembrane region" description="Helical" evidence="9">
    <location>
        <begin position="332"/>
        <end position="351"/>
    </location>
</feature>
<keyword evidence="4 9" id="KW-1133">Transmembrane helix</keyword>
<evidence type="ECO:0000256" key="2">
    <source>
        <dbReference type="ARBA" id="ARBA00022448"/>
    </source>
</evidence>
<reference evidence="11 12" key="1">
    <citation type="submission" date="2018-02" db="EMBL/GenBank/DDBJ databases">
        <title>Fusarium culmorum secondary metabolites in fungal-bacterial-plant interactions.</title>
        <authorList>
            <person name="Schmidt R."/>
        </authorList>
    </citation>
    <scope>NUCLEOTIDE SEQUENCE [LARGE SCALE GENOMIC DNA]</scope>
    <source>
        <strain evidence="11 12">PV</strain>
    </source>
</reference>
<feature type="transmembrane region" description="Helical" evidence="9">
    <location>
        <begin position="395"/>
        <end position="416"/>
    </location>
</feature>
<feature type="domain" description="Major facilitator superfamily (MFS) profile" evidence="10">
    <location>
        <begin position="34"/>
        <end position="450"/>
    </location>
</feature>
<feature type="transmembrane region" description="Helical" evidence="9">
    <location>
        <begin position="428"/>
        <end position="447"/>
    </location>
</feature>
<dbReference type="EMBL" id="PVEM01000007">
    <property type="protein sequence ID" value="PTD06259.1"/>
    <property type="molecule type" value="Genomic_DNA"/>
</dbReference>
<keyword evidence="6" id="KW-0325">Glycoprotein</keyword>
<evidence type="ECO:0000256" key="7">
    <source>
        <dbReference type="ARBA" id="ARBA00037968"/>
    </source>
</evidence>
<evidence type="ECO:0000259" key="10">
    <source>
        <dbReference type="PROSITE" id="PS50850"/>
    </source>
</evidence>
<protein>
    <submittedName>
        <fullName evidence="11">Pantothenate transporter liz1</fullName>
    </submittedName>
</protein>
<evidence type="ECO:0000256" key="8">
    <source>
        <dbReference type="SAM" id="MobiDB-lite"/>
    </source>
</evidence>
<evidence type="ECO:0000256" key="9">
    <source>
        <dbReference type="SAM" id="Phobius"/>
    </source>
</evidence>
<gene>
    <name evidence="11" type="ORF">FCULG_00011747</name>
</gene>